<comment type="subcellular location">
    <subcellularLocation>
        <location evidence="1">Cell membrane</location>
        <topology evidence="1">Multi-pass membrane protein</topology>
    </subcellularLocation>
</comment>
<evidence type="ECO:0000256" key="2">
    <source>
        <dbReference type="ARBA" id="ARBA00022448"/>
    </source>
</evidence>
<feature type="transmembrane region" description="Helical" evidence="8">
    <location>
        <begin position="336"/>
        <end position="361"/>
    </location>
</feature>
<gene>
    <name evidence="9" type="ORF">L0Y14_10795</name>
</gene>
<dbReference type="PRINTS" id="PR00173">
    <property type="entry name" value="EDTRNSPORT"/>
</dbReference>
<reference evidence="9" key="1">
    <citation type="journal article" date="2022" name="Mol. Ecol. Resour.">
        <title>The complete and closed genome of the facultative generalist Candidatus Endoriftia persephone from deep-sea hydrothermal vents.</title>
        <authorList>
            <person name="de Oliveira A.L."/>
            <person name="Srivastava A."/>
            <person name="Espada-Hinojosa S."/>
            <person name="Bright M."/>
        </authorList>
    </citation>
    <scope>NUCLEOTIDE SEQUENCE</scope>
    <source>
        <strain evidence="9">Tica-EPR-9o50.N</strain>
    </source>
</reference>
<keyword evidence="2" id="KW-0813">Transport</keyword>
<feature type="transmembrane region" description="Helical" evidence="8">
    <location>
        <begin position="45"/>
        <end position="70"/>
    </location>
</feature>
<dbReference type="EMBL" id="CP090569">
    <property type="protein sequence ID" value="USF86624.1"/>
    <property type="molecule type" value="Genomic_DNA"/>
</dbReference>
<dbReference type="Proteomes" id="UP001056649">
    <property type="component" value="Chromosome"/>
</dbReference>
<keyword evidence="7 8" id="KW-0472">Membrane</keyword>
<evidence type="ECO:0000256" key="6">
    <source>
        <dbReference type="ARBA" id="ARBA00022989"/>
    </source>
</evidence>
<keyword evidence="4 8" id="KW-0812">Transmembrane</keyword>
<dbReference type="GO" id="GO:0005886">
    <property type="term" value="C:plasma membrane"/>
    <property type="evidence" value="ECO:0007669"/>
    <property type="project" value="UniProtKB-SubCell"/>
</dbReference>
<dbReference type="PANTHER" id="PTHR42865">
    <property type="entry name" value="PROTON/GLUTAMATE-ASPARTATE SYMPORTER"/>
    <property type="match status" value="1"/>
</dbReference>
<evidence type="ECO:0000256" key="8">
    <source>
        <dbReference type="SAM" id="Phobius"/>
    </source>
</evidence>
<organism evidence="9 10">
    <name type="scientific">Candidatus Endoriftia persephonae</name>
    <dbReference type="NCBI Taxonomy" id="393765"/>
    <lineage>
        <taxon>Bacteria</taxon>
        <taxon>Pseudomonadati</taxon>
        <taxon>Pseudomonadota</taxon>
        <taxon>Gammaproteobacteria</taxon>
        <taxon>Chromatiales</taxon>
        <taxon>Sedimenticolaceae</taxon>
        <taxon>Candidatus Endoriftia</taxon>
    </lineage>
</organism>
<dbReference type="InterPro" id="IPR001991">
    <property type="entry name" value="Na-dicarboxylate_symporter"/>
</dbReference>
<feature type="transmembrane region" description="Helical" evidence="8">
    <location>
        <begin position="194"/>
        <end position="214"/>
    </location>
</feature>
<name>A0A9J6ZVC4_9GAMM</name>
<keyword evidence="10" id="KW-1185">Reference proteome</keyword>
<dbReference type="KEGG" id="eps:L0Y14_10795"/>
<keyword evidence="5" id="KW-0769">Symport</keyword>
<feature type="transmembrane region" description="Helical" evidence="8">
    <location>
        <begin position="266"/>
        <end position="283"/>
    </location>
</feature>
<evidence type="ECO:0000256" key="7">
    <source>
        <dbReference type="ARBA" id="ARBA00023136"/>
    </source>
</evidence>
<evidence type="ECO:0000313" key="10">
    <source>
        <dbReference type="Proteomes" id="UP001056649"/>
    </source>
</evidence>
<feature type="transmembrane region" description="Helical" evidence="8">
    <location>
        <begin position="12"/>
        <end position="33"/>
    </location>
</feature>
<dbReference type="SUPFAM" id="SSF118215">
    <property type="entry name" value="Proton glutamate symport protein"/>
    <property type="match status" value="1"/>
</dbReference>
<dbReference type="Gene3D" id="1.10.3860.10">
    <property type="entry name" value="Sodium:dicarboxylate symporter"/>
    <property type="match status" value="1"/>
</dbReference>
<feature type="transmembrane region" description="Helical" evidence="8">
    <location>
        <begin position="155"/>
        <end position="173"/>
    </location>
</feature>
<dbReference type="FunFam" id="1.10.3860.10:FF:000001">
    <property type="entry name" value="C4-dicarboxylate transport protein"/>
    <property type="match status" value="1"/>
</dbReference>
<dbReference type="PANTHER" id="PTHR42865:SF7">
    <property type="entry name" value="PROTON_GLUTAMATE-ASPARTATE SYMPORTER"/>
    <property type="match status" value="1"/>
</dbReference>
<feature type="transmembrane region" description="Helical" evidence="8">
    <location>
        <begin position="90"/>
        <end position="111"/>
    </location>
</feature>
<dbReference type="AlphaFoldDB" id="A0A9J6ZVC4"/>
<sequence length="440" mass="45951">MSHQKLHGLTRRIMIAMASGALLGILLNLLFGAEGLLKDYLTDGLLYVVGAIFVASLKMLVVPLVFVSLVGGVTSLGNLSALGRMSVKAILLYLFTTAVAISIALILATVVGPGQGFEAGVADVSFQGKEAPPISQVFISMVPTNPVAALSEGNMLQIIVFSLLFGIAITLAGERGRHVLNLFNDLDAVIMHMVEIIMRLAPYGVFALIARTFATQGLDLIVPLLAYFLTLTVALGLHAFVTYPLLLKLLAGLNPLRFLRKMRDPATFAFSTASSGATIPITMRTVEAKMGVDTSVASFTVPLGATLNMDGTAMMQGVATVFIANVYGVDLGVTEYLMVVLTATLASIGTAAVPGVGLVMLTMVLNQVGLPVEGIALIIGVDRLLDMMRTACNVTGDCAVSCIIAKGEGALDQACFEDSHAGSVETATSDLAGAVAQEKA</sequence>
<accession>A0A9J6ZVC4</accession>
<evidence type="ECO:0000256" key="3">
    <source>
        <dbReference type="ARBA" id="ARBA00022475"/>
    </source>
</evidence>
<dbReference type="InterPro" id="IPR036458">
    <property type="entry name" value="Na:dicarbo_symporter_sf"/>
</dbReference>
<dbReference type="GO" id="GO:0015293">
    <property type="term" value="F:symporter activity"/>
    <property type="evidence" value="ECO:0007669"/>
    <property type="project" value="UniProtKB-KW"/>
</dbReference>
<feature type="transmembrane region" description="Helical" evidence="8">
    <location>
        <begin position="220"/>
        <end position="246"/>
    </location>
</feature>
<dbReference type="GO" id="GO:0006835">
    <property type="term" value="P:dicarboxylic acid transport"/>
    <property type="evidence" value="ECO:0007669"/>
    <property type="project" value="TreeGrafter"/>
</dbReference>
<proteinExistence type="predicted"/>
<evidence type="ECO:0000313" key="9">
    <source>
        <dbReference type="EMBL" id="USF86624.1"/>
    </source>
</evidence>
<evidence type="ECO:0000256" key="5">
    <source>
        <dbReference type="ARBA" id="ARBA00022847"/>
    </source>
</evidence>
<evidence type="ECO:0000256" key="1">
    <source>
        <dbReference type="ARBA" id="ARBA00004651"/>
    </source>
</evidence>
<evidence type="ECO:0000256" key="4">
    <source>
        <dbReference type="ARBA" id="ARBA00022692"/>
    </source>
</evidence>
<dbReference type="Pfam" id="PF00375">
    <property type="entry name" value="SDF"/>
    <property type="match status" value="1"/>
</dbReference>
<keyword evidence="6 8" id="KW-1133">Transmembrane helix</keyword>
<dbReference type="RefSeq" id="WP_006473875.1">
    <property type="nucleotide sequence ID" value="NZ_CP090569.1"/>
</dbReference>
<keyword evidence="3" id="KW-1003">Cell membrane</keyword>
<protein>
    <submittedName>
        <fullName evidence="9">Dicarboxylate/amino acid:cation symporter</fullName>
    </submittedName>
</protein>